<evidence type="ECO:0000256" key="1">
    <source>
        <dbReference type="SAM" id="MobiDB-lite"/>
    </source>
</evidence>
<evidence type="ECO:0000313" key="4">
    <source>
        <dbReference type="Proteomes" id="UP000006038"/>
    </source>
</evidence>
<keyword evidence="2" id="KW-1133">Transmembrane helix</keyword>
<keyword evidence="4" id="KW-1185">Reference proteome</keyword>
<feature type="transmembrane region" description="Helical" evidence="2">
    <location>
        <begin position="24"/>
        <end position="43"/>
    </location>
</feature>
<reference evidence="3" key="1">
    <citation type="journal article" date="2013" name="Nat. Commun.">
        <title>Whole-genome sequencing of Oryza brachyantha reveals mechanisms underlying Oryza genome evolution.</title>
        <authorList>
            <person name="Chen J."/>
            <person name="Huang Q."/>
            <person name="Gao D."/>
            <person name="Wang J."/>
            <person name="Lang Y."/>
            <person name="Liu T."/>
            <person name="Li B."/>
            <person name="Bai Z."/>
            <person name="Luis Goicoechea J."/>
            <person name="Liang C."/>
            <person name="Chen C."/>
            <person name="Zhang W."/>
            <person name="Sun S."/>
            <person name="Liao Y."/>
            <person name="Zhang X."/>
            <person name="Yang L."/>
            <person name="Song C."/>
            <person name="Wang M."/>
            <person name="Shi J."/>
            <person name="Liu G."/>
            <person name="Liu J."/>
            <person name="Zhou H."/>
            <person name="Zhou W."/>
            <person name="Yu Q."/>
            <person name="An N."/>
            <person name="Chen Y."/>
            <person name="Cai Q."/>
            <person name="Wang B."/>
            <person name="Liu B."/>
            <person name="Min J."/>
            <person name="Huang Y."/>
            <person name="Wu H."/>
            <person name="Li Z."/>
            <person name="Zhang Y."/>
            <person name="Yin Y."/>
            <person name="Song W."/>
            <person name="Jiang J."/>
            <person name="Jackson S.A."/>
            <person name="Wing R.A."/>
            <person name="Wang J."/>
            <person name="Chen M."/>
        </authorList>
    </citation>
    <scope>NUCLEOTIDE SEQUENCE [LARGE SCALE GENOMIC DNA]</scope>
    <source>
        <strain evidence="3">cv. IRGC 101232</strain>
    </source>
</reference>
<dbReference type="EnsemblPlants" id="OB01G29610.1">
    <property type="protein sequence ID" value="OB01G29610.1"/>
    <property type="gene ID" value="OB01G29610"/>
</dbReference>
<dbReference type="Proteomes" id="UP000006038">
    <property type="component" value="Chromosome 1"/>
</dbReference>
<reference evidence="3" key="2">
    <citation type="submission" date="2013-04" db="UniProtKB">
        <authorList>
            <consortium name="EnsemblPlants"/>
        </authorList>
    </citation>
    <scope>IDENTIFICATION</scope>
</reference>
<name>J3L155_ORYBR</name>
<sequence>TLVEENPRLRQKSRTFRNHQNPQFLLFFVLSFPSSSFYLYPLFSAITGAAMAAYAASNAAVTVSSSSGTKGCGDPSRQRQHYRGD</sequence>
<dbReference type="HOGENOM" id="CLU_2519204_0_0_1"/>
<keyword evidence="2" id="KW-0472">Membrane</keyword>
<keyword evidence="2" id="KW-0812">Transmembrane</keyword>
<evidence type="ECO:0000313" key="3">
    <source>
        <dbReference type="EnsemblPlants" id="OB01G29610.1"/>
    </source>
</evidence>
<evidence type="ECO:0000256" key="2">
    <source>
        <dbReference type="SAM" id="Phobius"/>
    </source>
</evidence>
<protein>
    <submittedName>
        <fullName evidence="3">Uncharacterized protein</fullName>
    </submittedName>
</protein>
<dbReference type="AlphaFoldDB" id="J3L155"/>
<proteinExistence type="predicted"/>
<dbReference type="Gramene" id="OB01G29610.1">
    <property type="protein sequence ID" value="OB01G29610.1"/>
    <property type="gene ID" value="OB01G29610"/>
</dbReference>
<organism evidence="3">
    <name type="scientific">Oryza brachyantha</name>
    <name type="common">malo sina</name>
    <dbReference type="NCBI Taxonomy" id="4533"/>
    <lineage>
        <taxon>Eukaryota</taxon>
        <taxon>Viridiplantae</taxon>
        <taxon>Streptophyta</taxon>
        <taxon>Embryophyta</taxon>
        <taxon>Tracheophyta</taxon>
        <taxon>Spermatophyta</taxon>
        <taxon>Magnoliopsida</taxon>
        <taxon>Liliopsida</taxon>
        <taxon>Poales</taxon>
        <taxon>Poaceae</taxon>
        <taxon>BOP clade</taxon>
        <taxon>Oryzoideae</taxon>
        <taxon>Oryzeae</taxon>
        <taxon>Oryzinae</taxon>
        <taxon>Oryza</taxon>
    </lineage>
</organism>
<accession>J3L155</accession>
<feature type="region of interest" description="Disordered" evidence="1">
    <location>
        <begin position="64"/>
        <end position="85"/>
    </location>
</feature>